<feature type="region of interest" description="Disordered" evidence="1">
    <location>
        <begin position="14"/>
        <end position="42"/>
    </location>
</feature>
<feature type="region of interest" description="Disordered" evidence="1">
    <location>
        <begin position="66"/>
        <end position="86"/>
    </location>
</feature>
<proteinExistence type="predicted"/>
<dbReference type="WBParaSite" id="nRc.2.0.1.t33641-RA">
    <property type="protein sequence ID" value="nRc.2.0.1.t33641-RA"/>
    <property type="gene ID" value="nRc.2.0.1.g33641"/>
</dbReference>
<keyword evidence="2" id="KW-1185">Reference proteome</keyword>
<protein>
    <submittedName>
        <fullName evidence="3">Uncharacterized protein</fullName>
    </submittedName>
</protein>
<evidence type="ECO:0000313" key="2">
    <source>
        <dbReference type="Proteomes" id="UP000887565"/>
    </source>
</evidence>
<dbReference type="AlphaFoldDB" id="A0A915K4K3"/>
<organism evidence="2 3">
    <name type="scientific">Romanomermis culicivorax</name>
    <name type="common">Nematode worm</name>
    <dbReference type="NCBI Taxonomy" id="13658"/>
    <lineage>
        <taxon>Eukaryota</taxon>
        <taxon>Metazoa</taxon>
        <taxon>Ecdysozoa</taxon>
        <taxon>Nematoda</taxon>
        <taxon>Enoplea</taxon>
        <taxon>Dorylaimia</taxon>
        <taxon>Mermithida</taxon>
        <taxon>Mermithoidea</taxon>
        <taxon>Mermithidae</taxon>
        <taxon>Romanomermis</taxon>
    </lineage>
</organism>
<name>A0A915K4K3_ROMCU</name>
<accession>A0A915K4K3</accession>
<evidence type="ECO:0000256" key="1">
    <source>
        <dbReference type="SAM" id="MobiDB-lite"/>
    </source>
</evidence>
<evidence type="ECO:0000313" key="3">
    <source>
        <dbReference type="WBParaSite" id="nRc.2.0.1.t33641-RA"/>
    </source>
</evidence>
<sequence>YTFEYVAGRENAFPDFLSRSDEKDKPRGGNREGNEEKVDEKLKTEAECMTVMRAMTRQMLETKTQETFINPPPPTPQDIGQVPQEAKKQSELFSLDLVKKQQLLDSKLVDIFRNIGENSSKKYFDSFDLERKKPIGNSLKA</sequence>
<dbReference type="Proteomes" id="UP000887565">
    <property type="component" value="Unplaced"/>
</dbReference>
<reference evidence="3" key="1">
    <citation type="submission" date="2022-11" db="UniProtKB">
        <authorList>
            <consortium name="WormBaseParasite"/>
        </authorList>
    </citation>
    <scope>IDENTIFICATION</scope>
</reference>
<feature type="compositionally biased region" description="Basic and acidic residues" evidence="1">
    <location>
        <begin position="18"/>
        <end position="42"/>
    </location>
</feature>